<gene>
    <name evidence="1" type="ORF">SAMN05216360_111212</name>
</gene>
<evidence type="ECO:0000313" key="1">
    <source>
        <dbReference type="EMBL" id="SDN82685.1"/>
    </source>
</evidence>
<dbReference type="AlphaFoldDB" id="A0A1H0EK57"/>
<dbReference type="EMBL" id="FNHS01000011">
    <property type="protein sequence ID" value="SDN82685.1"/>
    <property type="molecule type" value="Genomic_DNA"/>
</dbReference>
<dbReference type="Proteomes" id="UP000198704">
    <property type="component" value="Unassembled WGS sequence"/>
</dbReference>
<accession>A0A1H0EK57</accession>
<evidence type="ECO:0000313" key="2">
    <source>
        <dbReference type="Proteomes" id="UP000198704"/>
    </source>
</evidence>
<keyword evidence="2" id="KW-1185">Reference proteome</keyword>
<protein>
    <submittedName>
        <fullName evidence="1">Uncharacterized protein</fullName>
    </submittedName>
</protein>
<name>A0A1H0EK57_9HYPH</name>
<sequence>MGQGAPCEPRTDSRGPLPSVVGAVRRLAQGAGGSGRERGAAMAAIGPADGDEADGWNGTKLCLWAERKSRSGVRCANARR</sequence>
<proteinExistence type="predicted"/>
<organism evidence="1 2">
    <name type="scientific">Methylobacterium phyllostachyos</name>
    <dbReference type="NCBI Taxonomy" id="582672"/>
    <lineage>
        <taxon>Bacteria</taxon>
        <taxon>Pseudomonadati</taxon>
        <taxon>Pseudomonadota</taxon>
        <taxon>Alphaproteobacteria</taxon>
        <taxon>Hyphomicrobiales</taxon>
        <taxon>Methylobacteriaceae</taxon>
        <taxon>Methylobacterium</taxon>
    </lineage>
</organism>
<reference evidence="2" key="1">
    <citation type="submission" date="2016-10" db="EMBL/GenBank/DDBJ databases">
        <authorList>
            <person name="Varghese N."/>
            <person name="Submissions S."/>
        </authorList>
    </citation>
    <scope>NUCLEOTIDE SEQUENCE [LARGE SCALE GENOMIC DNA]</scope>
    <source>
        <strain evidence="2">BL47</strain>
    </source>
</reference>